<feature type="transmembrane region" description="Helical" evidence="10">
    <location>
        <begin position="37"/>
        <end position="54"/>
    </location>
</feature>
<comment type="similarity">
    <text evidence="2">Belongs to the TonB family.</text>
</comment>
<dbReference type="AlphaFoldDB" id="A0A1I7LAD1"/>
<dbReference type="GO" id="GO:0031992">
    <property type="term" value="F:energy transducer activity"/>
    <property type="evidence" value="ECO:0007669"/>
    <property type="project" value="TreeGrafter"/>
</dbReference>
<dbReference type="EMBL" id="FPBO01000025">
    <property type="protein sequence ID" value="SFV06677.1"/>
    <property type="molecule type" value="Genomic_DNA"/>
</dbReference>
<dbReference type="InterPro" id="IPR006260">
    <property type="entry name" value="TonB/TolA_C"/>
</dbReference>
<evidence type="ECO:0000256" key="5">
    <source>
        <dbReference type="ARBA" id="ARBA00022519"/>
    </source>
</evidence>
<dbReference type="PANTHER" id="PTHR33446:SF2">
    <property type="entry name" value="PROTEIN TONB"/>
    <property type="match status" value="1"/>
</dbReference>
<evidence type="ECO:0000256" key="7">
    <source>
        <dbReference type="ARBA" id="ARBA00022927"/>
    </source>
</evidence>
<sequence>MNTMTIPRPDLSGPGLKLPSLWQKSGSRPYGERRGKLLPVSLIIALHAGAFYMLQSGMLHRAVEAVAPKVVNVTFVQPPAAEQAPPPKAVPLTQPAPAIVPPPPPLLNITVENTITVPPAPARVHAEAAPAPVAAPPAPPAPAVVAAPSTPRTVQGVEYMRAPAPVYPSISRRLGETGVVMLRVLISERGLPEQATVQKSSGSGNLDEAGRQAVMRTLFKPYMEDGKAIPVYALVPINFQLS</sequence>
<organism evidence="12 13">
    <name type="scientific">Pseudoduganella namucuonensis</name>
    <dbReference type="NCBI Taxonomy" id="1035707"/>
    <lineage>
        <taxon>Bacteria</taxon>
        <taxon>Pseudomonadati</taxon>
        <taxon>Pseudomonadota</taxon>
        <taxon>Betaproteobacteria</taxon>
        <taxon>Burkholderiales</taxon>
        <taxon>Oxalobacteraceae</taxon>
        <taxon>Telluria group</taxon>
        <taxon>Pseudoduganella</taxon>
    </lineage>
</organism>
<dbReference type="SUPFAM" id="SSF74653">
    <property type="entry name" value="TolA/TonB C-terminal domain"/>
    <property type="match status" value="1"/>
</dbReference>
<dbReference type="Proteomes" id="UP000199391">
    <property type="component" value="Unassembled WGS sequence"/>
</dbReference>
<reference evidence="13" key="1">
    <citation type="submission" date="2016-10" db="EMBL/GenBank/DDBJ databases">
        <authorList>
            <person name="Varghese N."/>
            <person name="Submissions S."/>
        </authorList>
    </citation>
    <scope>NUCLEOTIDE SEQUENCE [LARGE SCALE GENOMIC DNA]</scope>
    <source>
        <strain evidence="13">CGMCC 1.11014</strain>
    </source>
</reference>
<dbReference type="Gene3D" id="3.30.1150.10">
    <property type="match status" value="1"/>
</dbReference>
<name>A0A1I7LAD1_9BURK</name>
<dbReference type="GO" id="GO:0055085">
    <property type="term" value="P:transmembrane transport"/>
    <property type="evidence" value="ECO:0007669"/>
    <property type="project" value="InterPro"/>
</dbReference>
<keyword evidence="4" id="KW-1003">Cell membrane</keyword>
<proteinExistence type="inferred from homology"/>
<dbReference type="InterPro" id="IPR037682">
    <property type="entry name" value="TonB_C"/>
</dbReference>
<dbReference type="STRING" id="1035707.SAMN05216552_102595"/>
<accession>A0A1I7LAD1</accession>
<keyword evidence="6 10" id="KW-0812">Transmembrane</keyword>
<evidence type="ECO:0000256" key="9">
    <source>
        <dbReference type="ARBA" id="ARBA00023136"/>
    </source>
</evidence>
<keyword evidence="7" id="KW-0653">Protein transport</keyword>
<keyword evidence="13" id="KW-1185">Reference proteome</keyword>
<protein>
    <submittedName>
        <fullName evidence="12">Outer membrane transport energization protein TonB</fullName>
    </submittedName>
</protein>
<gene>
    <name evidence="12" type="ORF">SAMN05216552_102595</name>
</gene>
<evidence type="ECO:0000256" key="1">
    <source>
        <dbReference type="ARBA" id="ARBA00004383"/>
    </source>
</evidence>
<keyword evidence="9 10" id="KW-0472">Membrane</keyword>
<dbReference type="GO" id="GO:0015031">
    <property type="term" value="P:protein transport"/>
    <property type="evidence" value="ECO:0007669"/>
    <property type="project" value="UniProtKB-KW"/>
</dbReference>
<dbReference type="OrthoDB" id="9792439at2"/>
<dbReference type="RefSeq" id="WP_093557968.1">
    <property type="nucleotide sequence ID" value="NZ_FPBO01000025.1"/>
</dbReference>
<dbReference type="InterPro" id="IPR051045">
    <property type="entry name" value="TonB-dependent_transducer"/>
</dbReference>
<evidence type="ECO:0000256" key="4">
    <source>
        <dbReference type="ARBA" id="ARBA00022475"/>
    </source>
</evidence>
<evidence type="ECO:0000256" key="8">
    <source>
        <dbReference type="ARBA" id="ARBA00022989"/>
    </source>
</evidence>
<keyword evidence="5" id="KW-0997">Cell inner membrane</keyword>
<dbReference type="GO" id="GO:0098797">
    <property type="term" value="C:plasma membrane protein complex"/>
    <property type="evidence" value="ECO:0007669"/>
    <property type="project" value="TreeGrafter"/>
</dbReference>
<evidence type="ECO:0000256" key="10">
    <source>
        <dbReference type="SAM" id="Phobius"/>
    </source>
</evidence>
<dbReference type="PANTHER" id="PTHR33446">
    <property type="entry name" value="PROTEIN TONB-RELATED"/>
    <property type="match status" value="1"/>
</dbReference>
<dbReference type="Pfam" id="PF03544">
    <property type="entry name" value="TonB_C"/>
    <property type="match status" value="1"/>
</dbReference>
<evidence type="ECO:0000256" key="6">
    <source>
        <dbReference type="ARBA" id="ARBA00022692"/>
    </source>
</evidence>
<evidence type="ECO:0000256" key="2">
    <source>
        <dbReference type="ARBA" id="ARBA00006555"/>
    </source>
</evidence>
<dbReference type="PROSITE" id="PS52015">
    <property type="entry name" value="TONB_CTD"/>
    <property type="match status" value="1"/>
</dbReference>
<keyword evidence="3" id="KW-0813">Transport</keyword>
<feature type="domain" description="TonB C-terminal" evidence="11">
    <location>
        <begin position="152"/>
        <end position="242"/>
    </location>
</feature>
<evidence type="ECO:0000259" key="11">
    <source>
        <dbReference type="PROSITE" id="PS52015"/>
    </source>
</evidence>
<evidence type="ECO:0000313" key="12">
    <source>
        <dbReference type="EMBL" id="SFV06677.1"/>
    </source>
</evidence>
<keyword evidence="8 10" id="KW-1133">Transmembrane helix</keyword>
<dbReference type="NCBIfam" id="TIGR01352">
    <property type="entry name" value="tonB_Cterm"/>
    <property type="match status" value="1"/>
</dbReference>
<comment type="subcellular location">
    <subcellularLocation>
        <location evidence="1">Cell inner membrane</location>
        <topology evidence="1">Single-pass membrane protein</topology>
        <orientation evidence="1">Periplasmic side</orientation>
    </subcellularLocation>
</comment>
<evidence type="ECO:0000313" key="13">
    <source>
        <dbReference type="Proteomes" id="UP000199391"/>
    </source>
</evidence>
<evidence type="ECO:0000256" key="3">
    <source>
        <dbReference type="ARBA" id="ARBA00022448"/>
    </source>
</evidence>